<name>A0ACB9ZGR0_9PEZI</name>
<dbReference type="Proteomes" id="UP001497700">
    <property type="component" value="Unassembled WGS sequence"/>
</dbReference>
<reference evidence="1 2" key="1">
    <citation type="journal article" date="2022" name="New Phytol.">
        <title>Ecological generalism drives hyperdiversity of secondary metabolite gene clusters in xylarialean endophytes.</title>
        <authorList>
            <person name="Franco M.E.E."/>
            <person name="Wisecaver J.H."/>
            <person name="Arnold A.E."/>
            <person name="Ju Y.M."/>
            <person name="Slot J.C."/>
            <person name="Ahrendt S."/>
            <person name="Moore L.P."/>
            <person name="Eastman K.E."/>
            <person name="Scott K."/>
            <person name="Konkel Z."/>
            <person name="Mondo S.J."/>
            <person name="Kuo A."/>
            <person name="Hayes R.D."/>
            <person name="Haridas S."/>
            <person name="Andreopoulos B."/>
            <person name="Riley R."/>
            <person name="LaButti K."/>
            <person name="Pangilinan J."/>
            <person name="Lipzen A."/>
            <person name="Amirebrahimi M."/>
            <person name="Yan J."/>
            <person name="Adam C."/>
            <person name="Keymanesh K."/>
            <person name="Ng V."/>
            <person name="Louie K."/>
            <person name="Northen T."/>
            <person name="Drula E."/>
            <person name="Henrissat B."/>
            <person name="Hsieh H.M."/>
            <person name="Youens-Clark K."/>
            <person name="Lutzoni F."/>
            <person name="Miadlikowska J."/>
            <person name="Eastwood D.C."/>
            <person name="Hamelin R.C."/>
            <person name="Grigoriev I.V."/>
            <person name="U'Ren J.M."/>
        </authorList>
    </citation>
    <scope>NUCLEOTIDE SEQUENCE [LARGE SCALE GENOMIC DNA]</scope>
    <source>
        <strain evidence="1 2">CBS 119005</strain>
    </source>
</reference>
<keyword evidence="2" id="KW-1185">Reference proteome</keyword>
<accession>A0ACB9ZGR0</accession>
<keyword evidence="1" id="KW-0378">Hydrolase</keyword>
<evidence type="ECO:0000313" key="2">
    <source>
        <dbReference type="Proteomes" id="UP001497700"/>
    </source>
</evidence>
<protein>
    <submittedName>
        <fullName evidence="1">Glycoside hydrolase family 72 protein</fullName>
    </submittedName>
</protein>
<gene>
    <name evidence="1" type="ORF">F4820DRAFT_217724</name>
</gene>
<dbReference type="EMBL" id="MU393423">
    <property type="protein sequence ID" value="KAI4870557.1"/>
    <property type="molecule type" value="Genomic_DNA"/>
</dbReference>
<evidence type="ECO:0000313" key="1">
    <source>
        <dbReference type="EMBL" id="KAI4870557.1"/>
    </source>
</evidence>
<proteinExistence type="predicted"/>
<sequence>MEKPVIPVTVKGRYFWRGDKRFMVNGIVYQLGKTKRDRSRIHLDPLADEQLETLQRSVSLFKELRLNTLFIQYVDETKNHDAAMALLAEAGIYVLACLCGQRRDLSCYKPSATYTPQLLSSCFRAVDVMASYPNTLGFIIANEFINSLRVTSAAPFLRALTRDVKKYMALAARQGQRIIPVGVSAADISYLLKTQFDYFSAGSDEEAIDFFAFNNFNCVGQWSMIKSGTTSLSDMFSSAHIPVFFSQYGNAEIPARPFFDTRAIYTNDEMLRVFSGGVVYEFFDGPGRFGLVRHATSHGTVHLKKLNDFSSLKTVLDQFFPPPRLEQRTAKMLLPPPPPPAEEEPALDPSYAVISRKDLDAPSSSSARTAAAPARRDGPPMPRRTAEWQASHRIPESPMDWAELEAQIEENIKDSEWTDVQKDMLDMAVDELAFGIRDKLIIDDDSHFGAENGGDLGNDYKKGRACRVS</sequence>
<organism evidence="1 2">
    <name type="scientific">Hypoxylon rubiginosum</name>
    <dbReference type="NCBI Taxonomy" id="110542"/>
    <lineage>
        <taxon>Eukaryota</taxon>
        <taxon>Fungi</taxon>
        <taxon>Dikarya</taxon>
        <taxon>Ascomycota</taxon>
        <taxon>Pezizomycotina</taxon>
        <taxon>Sordariomycetes</taxon>
        <taxon>Xylariomycetidae</taxon>
        <taxon>Xylariales</taxon>
        <taxon>Hypoxylaceae</taxon>
        <taxon>Hypoxylon</taxon>
    </lineage>
</organism>
<comment type="caution">
    <text evidence="1">The sequence shown here is derived from an EMBL/GenBank/DDBJ whole genome shotgun (WGS) entry which is preliminary data.</text>
</comment>